<organism evidence="1 2">
    <name type="scientific">Acanthosepion pharaonis</name>
    <name type="common">Pharaoh cuttlefish</name>
    <name type="synonym">Sepia pharaonis</name>
    <dbReference type="NCBI Taxonomy" id="158019"/>
    <lineage>
        <taxon>Eukaryota</taxon>
        <taxon>Metazoa</taxon>
        <taxon>Spiralia</taxon>
        <taxon>Lophotrochozoa</taxon>
        <taxon>Mollusca</taxon>
        <taxon>Cephalopoda</taxon>
        <taxon>Coleoidea</taxon>
        <taxon>Decapodiformes</taxon>
        <taxon>Sepiida</taxon>
        <taxon>Sepiina</taxon>
        <taxon>Sepiidae</taxon>
        <taxon>Acanthosepion</taxon>
    </lineage>
</organism>
<sequence>MFPTSILGRPCTLNHPHIHPRASRYFYPHIHPRAIRDQARRCPGQPSLAIHCLCPSTYPSSTPASPIHTSILGLSMFHPHIHPRAIRASVYPHIHPRASYLVLSIHISILGPSKPSVYPHIHPRAINVIWLSNLCLSSGISKPSPIRPLSIHISIPRAIRDCLSTIHPGLSVPLSIHISIPRLSVPLSIHISILGPSVPLFFPNPSRAIQLSTHPS</sequence>
<evidence type="ECO:0000313" key="2">
    <source>
        <dbReference type="Proteomes" id="UP000597762"/>
    </source>
</evidence>
<reference evidence="1" key="1">
    <citation type="submission" date="2021-01" db="EMBL/GenBank/DDBJ databases">
        <authorList>
            <person name="Li R."/>
            <person name="Bekaert M."/>
        </authorList>
    </citation>
    <scope>NUCLEOTIDE SEQUENCE</scope>
    <source>
        <strain evidence="1">Farmed</strain>
    </source>
</reference>
<dbReference type="EMBL" id="CAHIKZ030005119">
    <property type="protein sequence ID" value="CAE1319674.1"/>
    <property type="molecule type" value="Genomic_DNA"/>
</dbReference>
<dbReference type="AlphaFoldDB" id="A0A812E8H2"/>
<evidence type="ECO:0000313" key="1">
    <source>
        <dbReference type="EMBL" id="CAE1319674.1"/>
    </source>
</evidence>
<name>A0A812E8H2_ACAPH</name>
<proteinExistence type="predicted"/>
<gene>
    <name evidence="1" type="ORF">SPHA_70022</name>
</gene>
<comment type="caution">
    <text evidence="1">The sequence shown here is derived from an EMBL/GenBank/DDBJ whole genome shotgun (WGS) entry which is preliminary data.</text>
</comment>
<keyword evidence="2" id="KW-1185">Reference proteome</keyword>
<dbReference type="Proteomes" id="UP000597762">
    <property type="component" value="Unassembled WGS sequence"/>
</dbReference>
<accession>A0A812E8H2</accession>
<protein>
    <submittedName>
        <fullName evidence="1">Uncharacterized protein</fullName>
    </submittedName>
</protein>